<protein>
    <recommendedName>
        <fullName evidence="3">DUF1640 domain-containing protein</fullName>
    </recommendedName>
</protein>
<dbReference type="AlphaFoldDB" id="A0AA49FJV7"/>
<dbReference type="KEGG" id="npv:OHM77_12085"/>
<keyword evidence="1" id="KW-0812">Transmembrane</keyword>
<feature type="transmembrane region" description="Helical" evidence="1">
    <location>
        <begin position="61"/>
        <end position="79"/>
    </location>
</feature>
<name>A0AA49FJV7_9PROT</name>
<organism evidence="2">
    <name type="scientific">Candidatus Nitricoxidivorans perseverans</name>
    <dbReference type="NCBI Taxonomy" id="2975601"/>
    <lineage>
        <taxon>Bacteria</taxon>
        <taxon>Pseudomonadati</taxon>
        <taxon>Pseudomonadota</taxon>
        <taxon>Betaproteobacteria</taxon>
        <taxon>Nitrosomonadales</taxon>
        <taxon>Sterolibacteriaceae</taxon>
        <taxon>Candidatus Nitricoxidivorans</taxon>
    </lineage>
</organism>
<sequence>MGAITFDTLKFANRLKTAGVSSAQAEAEAEALAEVFDLAGRDLVTKEYLDAKLMQLEQRMIIKLGALMVVAVGAVATLVKLL</sequence>
<dbReference type="Proteomes" id="UP001234916">
    <property type="component" value="Chromosome"/>
</dbReference>
<dbReference type="Gene3D" id="1.20.5.340">
    <property type="match status" value="1"/>
</dbReference>
<proteinExistence type="predicted"/>
<evidence type="ECO:0008006" key="3">
    <source>
        <dbReference type="Google" id="ProtNLM"/>
    </source>
</evidence>
<accession>A0AA49FJV7</accession>
<keyword evidence="1" id="KW-0472">Membrane</keyword>
<keyword evidence="1" id="KW-1133">Transmembrane helix</keyword>
<dbReference type="EMBL" id="CP107246">
    <property type="protein sequence ID" value="WIM05409.1"/>
    <property type="molecule type" value="Genomic_DNA"/>
</dbReference>
<reference evidence="2" key="1">
    <citation type="journal article" date="2023" name="Nat. Microbiol.">
        <title>Enrichment and characterization of a nitric oxide-reducing microbial community in a continuous bioreactor.</title>
        <authorList>
            <person name="Garrido-Amador P."/>
            <person name="Stortenbeker N."/>
            <person name="Wessels H.J.C.T."/>
            <person name="Speth D.R."/>
            <person name="Garcia-Heredia I."/>
            <person name="Kartal B."/>
        </authorList>
    </citation>
    <scope>NUCLEOTIDE SEQUENCE</scope>
    <source>
        <strain evidence="2">MAG1</strain>
    </source>
</reference>
<evidence type="ECO:0000313" key="2">
    <source>
        <dbReference type="EMBL" id="WIM05409.1"/>
    </source>
</evidence>
<evidence type="ECO:0000256" key="1">
    <source>
        <dbReference type="SAM" id="Phobius"/>
    </source>
</evidence>
<gene>
    <name evidence="2" type="ORF">OHM77_12085</name>
</gene>